<dbReference type="Pfam" id="PF17846">
    <property type="entry name" value="XRN_M"/>
    <property type="match status" value="1"/>
</dbReference>
<keyword evidence="2 7" id="KW-0378">Hydrolase</keyword>
<organism evidence="7 8">
    <name type="scientific">Wickerhamomyces ciferrii (strain ATCC 14091 / BCRC 22168 / CBS 111 / JCM 3599 / NBRC 0793 / NRRL Y-1031 F-60-10)</name>
    <name type="common">Yeast</name>
    <name type="synonym">Pichia ciferrii</name>
    <dbReference type="NCBI Taxonomy" id="1206466"/>
    <lineage>
        <taxon>Eukaryota</taxon>
        <taxon>Fungi</taxon>
        <taxon>Dikarya</taxon>
        <taxon>Ascomycota</taxon>
        <taxon>Saccharomycotina</taxon>
        <taxon>Saccharomycetes</taxon>
        <taxon>Phaffomycetales</taxon>
        <taxon>Wickerhamomycetaceae</taxon>
        <taxon>Wickerhamomyces</taxon>
    </lineage>
</organism>
<evidence type="ECO:0000259" key="6">
    <source>
        <dbReference type="Pfam" id="PF17846"/>
    </source>
</evidence>
<dbReference type="STRING" id="1206466.K0KWY3"/>
<evidence type="ECO:0000256" key="2">
    <source>
        <dbReference type="ARBA" id="ARBA00022801"/>
    </source>
</evidence>
<keyword evidence="1" id="KW-0540">Nuclease</keyword>
<evidence type="ECO:0000313" key="7">
    <source>
        <dbReference type="EMBL" id="CCH46557.1"/>
    </source>
</evidence>
<dbReference type="InterPro" id="IPR041412">
    <property type="entry name" value="Xrn1_helical"/>
</dbReference>
<accession>K0KWY3</accession>
<dbReference type="GO" id="GO:0000956">
    <property type="term" value="P:nuclear-transcribed mRNA catabolic process"/>
    <property type="evidence" value="ECO:0007669"/>
    <property type="project" value="TreeGrafter"/>
</dbReference>
<feature type="domain" description="Xrn1 N-terminal" evidence="5">
    <location>
        <begin position="1"/>
        <end position="92"/>
    </location>
</feature>
<dbReference type="EMBL" id="CAIF01000253">
    <property type="protein sequence ID" value="CCH46557.1"/>
    <property type="molecule type" value="Genomic_DNA"/>
</dbReference>
<evidence type="ECO:0000259" key="5">
    <source>
        <dbReference type="Pfam" id="PF03159"/>
    </source>
</evidence>
<gene>
    <name evidence="7" type="ORF">BN7_6150</name>
</gene>
<dbReference type="CDD" id="cd18673">
    <property type="entry name" value="PIN_XRN1-2-like"/>
    <property type="match status" value="1"/>
</dbReference>
<dbReference type="AlphaFoldDB" id="K0KWY3"/>
<dbReference type="HOGENOM" id="CLU_555746_0_0_1"/>
<evidence type="ECO:0000256" key="4">
    <source>
        <dbReference type="ARBA" id="ARBA00038299"/>
    </source>
</evidence>
<dbReference type="GO" id="GO:0004534">
    <property type="term" value="F:5'-3' RNA exonuclease activity"/>
    <property type="evidence" value="ECO:0007669"/>
    <property type="project" value="TreeGrafter"/>
</dbReference>
<dbReference type="PANTHER" id="PTHR12341:SF7">
    <property type="entry name" value="5'-3' EXORIBONUCLEASE 1"/>
    <property type="match status" value="1"/>
</dbReference>
<feature type="domain" description="Xrn1 helical" evidence="6">
    <location>
        <begin position="355"/>
        <end position="448"/>
    </location>
</feature>
<dbReference type="GO" id="GO:0003723">
    <property type="term" value="F:RNA binding"/>
    <property type="evidence" value="ECO:0007669"/>
    <property type="project" value="TreeGrafter"/>
</dbReference>
<dbReference type="InterPro" id="IPR004859">
    <property type="entry name" value="Xrn1_N"/>
</dbReference>
<dbReference type="Gene3D" id="3.40.50.12390">
    <property type="match status" value="1"/>
</dbReference>
<sequence length="491" mass="56884">MAIPYFYSMLKENDSECFKNGGKQCDNLYIDMNCIFHICLRDAKSEKDFKDLILAHLQMVTAAYCPHKLLYIAIDGVPPLGKLKGQALRRQSYIKSGNGIDPNALTPGTEFMNMLSQFITKCTGSHLPKLSSNVKVIISDSNVPGEGEFKIVNHIREQDIDMKVVIYGIDADLIALSLSLKQRQVFLARQKYKRGVTTSRSRQCEYLIVSSLKNKFLEPYSNEQKSSLNTTNILKDIVLLLILLGNDFLPKPEGLYVNSDTYYELSWFLQRFHREENKTIIKDNRIDTDVFTKFLKKFIEFDFQTFDESTIMDQKVIDEKIISIKLAGISISNTEKDEEENVKKLAQMECFEEHKKKVYEQNLCEKYDELELIKQYYKGLHWVLRYYLGKCPSYDYVYPYDNAPFLSDLVKVNQDVEFVNTEPINALHQLALVIPKKSSILLPSRYKESELYDQFSTVLTTSKPLLNTEINKWIKYFQEIDSQANVIVQNV</sequence>
<dbReference type="Proteomes" id="UP000009328">
    <property type="component" value="Unassembled WGS sequence"/>
</dbReference>
<comment type="caution">
    <text evidence="7">The sequence shown here is derived from an EMBL/GenBank/DDBJ whole genome shotgun (WGS) entry which is preliminary data.</text>
</comment>
<comment type="similarity">
    <text evidence="4">Belongs to the 5'-3' exonuclease family.</text>
</comment>
<keyword evidence="3" id="KW-0269">Exonuclease</keyword>
<feature type="domain" description="Xrn1 N-terminal" evidence="5">
    <location>
        <begin position="97"/>
        <end position="190"/>
    </location>
</feature>
<name>K0KWY3_WICCF</name>
<dbReference type="InParanoid" id="K0KWY3"/>
<dbReference type="Pfam" id="PF03159">
    <property type="entry name" value="XRN_N"/>
    <property type="match status" value="2"/>
</dbReference>
<dbReference type="PANTHER" id="PTHR12341">
    <property type="entry name" value="5'-&gt;3' EXORIBONUCLEASE"/>
    <property type="match status" value="1"/>
</dbReference>
<evidence type="ECO:0000256" key="3">
    <source>
        <dbReference type="ARBA" id="ARBA00022839"/>
    </source>
</evidence>
<proteinExistence type="inferred from homology"/>
<dbReference type="InterPro" id="IPR027073">
    <property type="entry name" value="5_3_exoribonuclease"/>
</dbReference>
<protein>
    <submittedName>
        <fullName evidence="7">5'-3' exoribonuclease 1</fullName>
        <ecNumber evidence="7">3.1.11.-</ecNumber>
    </submittedName>
</protein>
<dbReference type="eggNOG" id="KOG2044">
    <property type="taxonomic scope" value="Eukaryota"/>
</dbReference>
<dbReference type="EC" id="3.1.11.-" evidence="7"/>
<dbReference type="GO" id="GO:0005634">
    <property type="term" value="C:nucleus"/>
    <property type="evidence" value="ECO:0007669"/>
    <property type="project" value="TreeGrafter"/>
</dbReference>
<evidence type="ECO:0000313" key="8">
    <source>
        <dbReference type="Proteomes" id="UP000009328"/>
    </source>
</evidence>
<reference evidence="7 8" key="1">
    <citation type="journal article" date="2012" name="Eukaryot. Cell">
        <title>Draft genome sequence of Wickerhamomyces ciferrii NRRL Y-1031 F-60-10.</title>
        <authorList>
            <person name="Schneider J."/>
            <person name="Andrea H."/>
            <person name="Blom J."/>
            <person name="Jaenicke S."/>
            <person name="Ruckert C."/>
            <person name="Schorsch C."/>
            <person name="Szczepanowski R."/>
            <person name="Farwick M."/>
            <person name="Goesmann A."/>
            <person name="Puhler A."/>
            <person name="Schaffer S."/>
            <person name="Tauch A."/>
            <person name="Kohler T."/>
            <person name="Brinkrolf K."/>
        </authorList>
    </citation>
    <scope>NUCLEOTIDE SEQUENCE [LARGE SCALE GENOMIC DNA]</scope>
    <source>
        <strain evidence="8">ATCC 14091 / BCRC 22168 / CBS 111 / JCM 3599 / NBRC 0793 / NRRL Y-1031 F-60-10</strain>
    </source>
</reference>
<keyword evidence="8" id="KW-1185">Reference proteome</keyword>
<evidence type="ECO:0000256" key="1">
    <source>
        <dbReference type="ARBA" id="ARBA00022722"/>
    </source>
</evidence>